<dbReference type="Proteomes" id="UP000004367">
    <property type="component" value="Unassembled WGS sequence"/>
</dbReference>
<gene>
    <name evidence="1" type="ORF">MOPEL_134_00210</name>
</gene>
<accession>H5UVH9</accession>
<evidence type="ECO:0000313" key="2">
    <source>
        <dbReference type="Proteomes" id="UP000004367"/>
    </source>
</evidence>
<dbReference type="STRING" id="1089455.MOPEL_134_00210"/>
<dbReference type="RefSeq" id="WP_009483580.1">
    <property type="nucleotide sequence ID" value="NZ_BAFE01000093.1"/>
</dbReference>
<dbReference type="AlphaFoldDB" id="H5UVH9"/>
<dbReference type="OrthoDB" id="9924299at2"/>
<comment type="caution">
    <text evidence="1">The sequence shown here is derived from an EMBL/GenBank/DDBJ whole genome shotgun (WGS) entry which is preliminary data.</text>
</comment>
<evidence type="ECO:0000313" key="1">
    <source>
        <dbReference type="EMBL" id="GAB49737.1"/>
    </source>
</evidence>
<protein>
    <submittedName>
        <fullName evidence="1">Uncharacterized protein</fullName>
    </submittedName>
</protein>
<keyword evidence="2" id="KW-1185">Reference proteome</keyword>
<sequence>MPESAPVVADGNVDVEVDEYVTQWSRLPHPLEAAVLDEVNEPDAVVRRAAEIIHRRPPGLEGSTRSVWVLAHCTPTGEGERRRLSSWCWYATRAAAEAAVAAARKAAPATDDELVLHEISVPRSVRCDGVAAHLGRLYRARPAEPRG</sequence>
<name>H5UVH9_9MICO</name>
<proteinExistence type="predicted"/>
<organism evidence="1 2">
    <name type="scientific">Mobilicoccus pelagius NBRC 104925</name>
    <dbReference type="NCBI Taxonomy" id="1089455"/>
    <lineage>
        <taxon>Bacteria</taxon>
        <taxon>Bacillati</taxon>
        <taxon>Actinomycetota</taxon>
        <taxon>Actinomycetes</taxon>
        <taxon>Micrococcales</taxon>
        <taxon>Dermatophilaceae</taxon>
        <taxon>Mobilicoccus</taxon>
    </lineage>
</organism>
<dbReference type="EMBL" id="BAFE01000093">
    <property type="protein sequence ID" value="GAB49737.1"/>
    <property type="molecule type" value="Genomic_DNA"/>
</dbReference>
<reference evidence="1 2" key="1">
    <citation type="submission" date="2012-02" db="EMBL/GenBank/DDBJ databases">
        <title>Whole genome shotgun sequence of Mobilicoccus pelagius NBRC 104925.</title>
        <authorList>
            <person name="Yoshida Y."/>
            <person name="Hosoyama A."/>
            <person name="Tsuchikane K."/>
            <person name="Katsumata H."/>
            <person name="Yamazaki S."/>
            <person name="Fujita N."/>
        </authorList>
    </citation>
    <scope>NUCLEOTIDE SEQUENCE [LARGE SCALE GENOMIC DNA]</scope>
    <source>
        <strain evidence="1 2">NBRC 104925</strain>
    </source>
</reference>